<keyword evidence="1" id="KW-0175">Coiled coil</keyword>
<dbReference type="AlphaFoldDB" id="A0A0G1XV32"/>
<organism evidence="3 4">
    <name type="scientific">Candidatus Uhrbacteria bacterium GW2011_GWC2_53_7</name>
    <dbReference type="NCBI Taxonomy" id="1618986"/>
    <lineage>
        <taxon>Bacteria</taxon>
        <taxon>Candidatus Uhriibacteriota</taxon>
    </lineage>
</organism>
<gene>
    <name evidence="3" type="ORF">UY82_C0052G0003</name>
</gene>
<keyword evidence="2" id="KW-1133">Transmembrane helix</keyword>
<dbReference type="Proteomes" id="UP000033865">
    <property type="component" value="Unassembled WGS sequence"/>
</dbReference>
<sequence length="149" mass="17540">MKRREEHLLSYVFHHRLFLVFNLALFVFLVFSFGREYLRNANIQATIAELEIQAREIEERNVEIARINAELESESFLEREARLRLGLVKPGERVVVVSDTPASDVDIGGEKVSSVILEHLPNRAIRRWQAYFFDTKTFDRLKLLERPRL</sequence>
<name>A0A0G1XV32_9BACT</name>
<evidence type="ECO:0000313" key="4">
    <source>
        <dbReference type="Proteomes" id="UP000033865"/>
    </source>
</evidence>
<evidence type="ECO:0000256" key="2">
    <source>
        <dbReference type="SAM" id="Phobius"/>
    </source>
</evidence>
<accession>A0A0G1XV32</accession>
<reference evidence="3 4" key="1">
    <citation type="journal article" date="2015" name="Nature">
        <title>rRNA introns, odd ribosomes, and small enigmatic genomes across a large radiation of phyla.</title>
        <authorList>
            <person name="Brown C.T."/>
            <person name="Hug L.A."/>
            <person name="Thomas B.C."/>
            <person name="Sharon I."/>
            <person name="Castelle C.J."/>
            <person name="Singh A."/>
            <person name="Wilkins M.J."/>
            <person name="Williams K.H."/>
            <person name="Banfield J.F."/>
        </authorList>
    </citation>
    <scope>NUCLEOTIDE SEQUENCE [LARGE SCALE GENOMIC DNA]</scope>
</reference>
<feature type="transmembrane region" description="Helical" evidence="2">
    <location>
        <begin position="12"/>
        <end position="33"/>
    </location>
</feature>
<dbReference type="InterPro" id="IPR007060">
    <property type="entry name" value="FtsL/DivIC"/>
</dbReference>
<proteinExistence type="predicted"/>
<dbReference type="EMBL" id="LCRN01000052">
    <property type="protein sequence ID" value="KKW35053.1"/>
    <property type="molecule type" value="Genomic_DNA"/>
</dbReference>
<protein>
    <submittedName>
        <fullName evidence="3">Septum formation initiator</fullName>
    </submittedName>
</protein>
<dbReference type="Pfam" id="PF04977">
    <property type="entry name" value="DivIC"/>
    <property type="match status" value="1"/>
</dbReference>
<keyword evidence="2" id="KW-0812">Transmembrane</keyword>
<feature type="coiled-coil region" evidence="1">
    <location>
        <begin position="40"/>
        <end position="74"/>
    </location>
</feature>
<comment type="caution">
    <text evidence="3">The sequence shown here is derived from an EMBL/GenBank/DDBJ whole genome shotgun (WGS) entry which is preliminary data.</text>
</comment>
<evidence type="ECO:0000256" key="1">
    <source>
        <dbReference type="SAM" id="Coils"/>
    </source>
</evidence>
<evidence type="ECO:0000313" key="3">
    <source>
        <dbReference type="EMBL" id="KKW35053.1"/>
    </source>
</evidence>
<keyword evidence="2" id="KW-0472">Membrane</keyword>